<feature type="chain" id="PRO_5045913614" description="DUF4595 domain-containing protein" evidence="1">
    <location>
        <begin position="27"/>
        <end position="301"/>
    </location>
</feature>
<evidence type="ECO:0000256" key="1">
    <source>
        <dbReference type="SAM" id="SignalP"/>
    </source>
</evidence>
<dbReference type="PROSITE" id="PS51257">
    <property type="entry name" value="PROKAR_LIPOPROTEIN"/>
    <property type="match status" value="1"/>
</dbReference>
<accession>A0ABS3YV00</accession>
<comment type="caution">
    <text evidence="2">The sequence shown here is derived from an EMBL/GenBank/DDBJ whole genome shotgun (WGS) entry which is preliminary data.</text>
</comment>
<dbReference type="Proteomes" id="UP000677244">
    <property type="component" value="Unassembled WGS sequence"/>
</dbReference>
<dbReference type="EMBL" id="JAGHKO010000004">
    <property type="protein sequence ID" value="MBO9201749.1"/>
    <property type="molecule type" value="Genomic_DNA"/>
</dbReference>
<evidence type="ECO:0000313" key="3">
    <source>
        <dbReference type="Proteomes" id="UP000677244"/>
    </source>
</evidence>
<name>A0ABS3YV00_9BACT</name>
<gene>
    <name evidence="2" type="ORF">J7I42_15815</name>
</gene>
<evidence type="ECO:0008006" key="4">
    <source>
        <dbReference type="Google" id="ProtNLM"/>
    </source>
</evidence>
<protein>
    <recommendedName>
        <fullName evidence="4">DUF4595 domain-containing protein</fullName>
    </recommendedName>
</protein>
<evidence type="ECO:0000313" key="2">
    <source>
        <dbReference type="EMBL" id="MBO9201749.1"/>
    </source>
</evidence>
<dbReference type="RefSeq" id="WP_209139803.1">
    <property type="nucleotide sequence ID" value="NZ_JAGHKO010000004.1"/>
</dbReference>
<organism evidence="2 3">
    <name type="scientific">Niastella soli</name>
    <dbReference type="NCBI Taxonomy" id="2821487"/>
    <lineage>
        <taxon>Bacteria</taxon>
        <taxon>Pseudomonadati</taxon>
        <taxon>Bacteroidota</taxon>
        <taxon>Chitinophagia</taxon>
        <taxon>Chitinophagales</taxon>
        <taxon>Chitinophagaceae</taxon>
        <taxon>Niastella</taxon>
    </lineage>
</organism>
<keyword evidence="1" id="KW-0732">Signal</keyword>
<reference evidence="2 3" key="1">
    <citation type="submission" date="2021-03" db="EMBL/GenBank/DDBJ databases">
        <title>Assistant Professor.</title>
        <authorList>
            <person name="Huq M.A."/>
        </authorList>
    </citation>
    <scope>NUCLEOTIDE SEQUENCE [LARGE SCALE GENOMIC DNA]</scope>
    <source>
        <strain evidence="2 3">MAH-29</strain>
    </source>
</reference>
<proteinExistence type="predicted"/>
<sequence>MKSSLTMRYLAFMLCISLVFSCTPQKDDPGTDPGPGTGTDTVVLDPNGTKLAKVIVFTYTQPKQYIEVFEYHYDNLNRITEITYAKGDSVNGKIEAPNSIAKKFLYNGNEQLPYRSTGSVPTDVTEDIYHFYDNNGRSVTDSMPASHCNCYTTKKRQWLSDKTIAQTVTYDSRLGFLISVNDTSLISNNNISTQTKWDNTNGQTAFYRTYDNKTNPLNKLNVQAAISFMITGGVPTPAINKNNITDYTYGIIQTTGLNAGTFLKRGAITYTYSYNNAGMPIECEFSETGSTPGKIKFYYTK</sequence>
<feature type="signal peptide" evidence="1">
    <location>
        <begin position="1"/>
        <end position="26"/>
    </location>
</feature>
<keyword evidence="3" id="KW-1185">Reference proteome</keyword>